<feature type="transmembrane region" description="Helical" evidence="1">
    <location>
        <begin position="162"/>
        <end position="182"/>
    </location>
</feature>
<protein>
    <submittedName>
        <fullName evidence="2">DUF4271 domain-containing protein</fullName>
    </submittedName>
</protein>
<feature type="transmembrane region" description="Helical" evidence="1">
    <location>
        <begin position="194"/>
        <end position="214"/>
    </location>
</feature>
<name>A0A250FUT6_9FLAO</name>
<dbReference type="OrthoDB" id="1438590at2"/>
<evidence type="ECO:0000313" key="3">
    <source>
        <dbReference type="Proteomes" id="UP000217348"/>
    </source>
</evidence>
<dbReference type="InterPro" id="IPR025367">
    <property type="entry name" value="DUF4271"/>
</dbReference>
<evidence type="ECO:0000313" key="2">
    <source>
        <dbReference type="EMBL" id="ATA88939.1"/>
    </source>
</evidence>
<gene>
    <name evidence="2" type="ORF">CGC58_03915</name>
</gene>
<accession>A0A250FUT6</accession>
<dbReference type="RefSeq" id="WP_095895205.1">
    <property type="nucleotide sequence ID" value="NZ_CP022387.1"/>
</dbReference>
<sequence length="219" mass="26309">MESKLLQEAFLSWVFPLFLFIFVIIALLKAAYPHHFSEYLKLPFNNKYIIIYEKKERKVQLFTVISFFLQWFSLSLFFYIWGQFFNINLSPSMGFLFLDIAFAILCFLSAKLLFQKWISYLFELKGFSKIYIFSRIAYSSYASVLIITLLFFLMYSTSLHKIYFYTLLTTLLIINILSWINIIKMNQKSIKPYIVYFILYLCTFEIAPYVFLIYKSDFL</sequence>
<keyword evidence="1" id="KW-1133">Transmembrane helix</keyword>
<evidence type="ECO:0000256" key="1">
    <source>
        <dbReference type="SAM" id="Phobius"/>
    </source>
</evidence>
<dbReference type="KEGG" id="csto:CGC58_03915"/>
<keyword evidence="1" id="KW-0812">Transmembrane</keyword>
<feature type="transmembrane region" description="Helical" evidence="1">
    <location>
        <begin position="12"/>
        <end position="32"/>
    </location>
</feature>
<keyword evidence="1" id="KW-0472">Membrane</keyword>
<feature type="transmembrane region" description="Helical" evidence="1">
    <location>
        <begin position="61"/>
        <end position="81"/>
    </location>
</feature>
<dbReference type="Pfam" id="PF14093">
    <property type="entry name" value="DUF4271"/>
    <property type="match status" value="1"/>
</dbReference>
<dbReference type="EMBL" id="CP022387">
    <property type="protein sequence ID" value="ATA88939.1"/>
    <property type="molecule type" value="Genomic_DNA"/>
</dbReference>
<proteinExistence type="predicted"/>
<reference evidence="3" key="1">
    <citation type="submission" date="2017-06" db="EMBL/GenBank/DDBJ databases">
        <title>Capnocytophaga spp. assemblies.</title>
        <authorList>
            <person name="Gulvik C.A."/>
        </authorList>
    </citation>
    <scope>NUCLEOTIDE SEQUENCE [LARGE SCALE GENOMIC DNA]</scope>
    <source>
        <strain evidence="3">H2177</strain>
    </source>
</reference>
<feature type="transmembrane region" description="Helical" evidence="1">
    <location>
        <begin position="93"/>
        <end position="114"/>
    </location>
</feature>
<dbReference type="AlphaFoldDB" id="A0A250FUT6"/>
<dbReference type="Proteomes" id="UP000217348">
    <property type="component" value="Chromosome"/>
</dbReference>
<feature type="transmembrane region" description="Helical" evidence="1">
    <location>
        <begin position="135"/>
        <end position="156"/>
    </location>
</feature>
<organism evidence="2 3">
    <name type="scientific">Capnocytophaga stomatis</name>
    <dbReference type="NCBI Taxonomy" id="1848904"/>
    <lineage>
        <taxon>Bacteria</taxon>
        <taxon>Pseudomonadati</taxon>
        <taxon>Bacteroidota</taxon>
        <taxon>Flavobacteriia</taxon>
        <taxon>Flavobacteriales</taxon>
        <taxon>Flavobacteriaceae</taxon>
        <taxon>Capnocytophaga</taxon>
    </lineage>
</organism>